<evidence type="ECO:0000313" key="10">
    <source>
        <dbReference type="Proteomes" id="UP000322981"/>
    </source>
</evidence>
<dbReference type="EMBL" id="VWXX01000018">
    <property type="protein sequence ID" value="KAA6184549.1"/>
    <property type="molecule type" value="Genomic_DNA"/>
</dbReference>
<evidence type="ECO:0000256" key="6">
    <source>
        <dbReference type="ARBA" id="ARBA00023204"/>
    </source>
</evidence>
<keyword evidence="1 7" id="KW-0479">Metal-binding</keyword>
<evidence type="ECO:0000256" key="1">
    <source>
        <dbReference type="ARBA" id="ARBA00022723"/>
    </source>
</evidence>
<dbReference type="CDD" id="cd01025">
    <property type="entry name" value="TOPRIM_recR"/>
    <property type="match status" value="1"/>
</dbReference>
<sequence length="198" mass="21149">MSNPGLLNELVAALRCLPGVGPKSAQRMAFHLLQRDRDAGRHLARVMAEAMERIGRCRQCRTLSEHALCATCASPKRDASLLCVVEQPSDIAAIEQATDYRGLYFVLGGRLSPLDGIGPEELHLDLLRHRLHEGGVSEAILAISPTVEGSATAHYITGIAEGSPVRITRIAHGVPLGGELELVDGGTLAHAFAGRTHL</sequence>
<keyword evidence="6 7" id="KW-0234">DNA repair</keyword>
<dbReference type="RefSeq" id="WP_150093648.1">
    <property type="nucleotide sequence ID" value="NZ_JBFUOH010000092.1"/>
</dbReference>
<feature type="domain" description="Toprim" evidence="8">
    <location>
        <begin position="80"/>
        <end position="175"/>
    </location>
</feature>
<keyword evidence="3 7" id="KW-0863">Zinc-finger</keyword>
<proteinExistence type="inferred from homology"/>
<dbReference type="Gene3D" id="1.10.8.420">
    <property type="entry name" value="RecR Domain 1"/>
    <property type="match status" value="1"/>
</dbReference>
<dbReference type="GO" id="GO:0008270">
    <property type="term" value="F:zinc ion binding"/>
    <property type="evidence" value="ECO:0007669"/>
    <property type="project" value="UniProtKB-KW"/>
</dbReference>
<dbReference type="PANTHER" id="PTHR30446:SF0">
    <property type="entry name" value="RECOMBINATION PROTEIN RECR"/>
    <property type="match status" value="1"/>
</dbReference>
<keyword evidence="10" id="KW-1185">Reference proteome</keyword>
<dbReference type="Gene3D" id="6.10.250.240">
    <property type="match status" value="1"/>
</dbReference>
<comment type="function">
    <text evidence="7">May play a role in DNA repair. It seems to be involved in an RecBC-independent recombinational process of DNA repair. It may act with RecF and RecO.</text>
</comment>
<dbReference type="Pfam" id="PF21175">
    <property type="entry name" value="RecR_C"/>
    <property type="match status" value="1"/>
</dbReference>
<reference evidence="9 10" key="1">
    <citation type="submission" date="2019-09" db="EMBL/GenBank/DDBJ databases">
        <title>Whole-genome sequence of the purple sulfur bacterium Thiohalocapsa marina DSM 19078.</title>
        <authorList>
            <person name="Kyndt J.A."/>
            <person name="Meyer T.E."/>
        </authorList>
    </citation>
    <scope>NUCLEOTIDE SEQUENCE [LARGE SCALE GENOMIC DNA]</scope>
    <source>
        <strain evidence="9 10">DSM 19078</strain>
    </source>
</reference>
<dbReference type="Gene3D" id="3.40.1360.10">
    <property type="match status" value="1"/>
</dbReference>
<dbReference type="Pfam" id="PF21176">
    <property type="entry name" value="RecR_HhH"/>
    <property type="match status" value="1"/>
</dbReference>
<dbReference type="GO" id="GO:0003677">
    <property type="term" value="F:DNA binding"/>
    <property type="evidence" value="ECO:0007669"/>
    <property type="project" value="UniProtKB-UniRule"/>
</dbReference>
<gene>
    <name evidence="7 9" type="primary">recR</name>
    <name evidence="9" type="ORF">F2Q65_11970</name>
</gene>
<keyword evidence="4 7" id="KW-0862">Zinc</keyword>
<evidence type="ECO:0000259" key="8">
    <source>
        <dbReference type="PROSITE" id="PS50880"/>
    </source>
</evidence>
<keyword evidence="2 7" id="KW-0227">DNA damage</keyword>
<dbReference type="SUPFAM" id="SSF111304">
    <property type="entry name" value="Recombination protein RecR"/>
    <property type="match status" value="1"/>
</dbReference>
<evidence type="ECO:0000256" key="4">
    <source>
        <dbReference type="ARBA" id="ARBA00022833"/>
    </source>
</evidence>
<dbReference type="PANTHER" id="PTHR30446">
    <property type="entry name" value="RECOMBINATION PROTEIN RECR"/>
    <property type="match status" value="1"/>
</dbReference>
<comment type="similarity">
    <text evidence="7">Belongs to the RecR family.</text>
</comment>
<comment type="caution">
    <text evidence="9">The sequence shown here is derived from an EMBL/GenBank/DDBJ whole genome shotgun (WGS) entry which is preliminary data.</text>
</comment>
<dbReference type="NCBIfam" id="TIGR00615">
    <property type="entry name" value="recR"/>
    <property type="match status" value="1"/>
</dbReference>
<protein>
    <recommendedName>
        <fullName evidence="7">Recombination protein RecR</fullName>
    </recommendedName>
</protein>
<dbReference type="PROSITE" id="PS50880">
    <property type="entry name" value="TOPRIM"/>
    <property type="match status" value="1"/>
</dbReference>
<evidence type="ECO:0000256" key="7">
    <source>
        <dbReference type="HAMAP-Rule" id="MF_00017"/>
    </source>
</evidence>
<organism evidence="9 10">
    <name type="scientific">Thiohalocapsa marina</name>
    <dbReference type="NCBI Taxonomy" id="424902"/>
    <lineage>
        <taxon>Bacteria</taxon>
        <taxon>Pseudomonadati</taxon>
        <taxon>Pseudomonadota</taxon>
        <taxon>Gammaproteobacteria</taxon>
        <taxon>Chromatiales</taxon>
        <taxon>Chromatiaceae</taxon>
        <taxon>Thiohalocapsa</taxon>
    </lineage>
</organism>
<dbReference type="InterPro" id="IPR015967">
    <property type="entry name" value="Rcmb_RecR_Znf"/>
</dbReference>
<dbReference type="InterPro" id="IPR023627">
    <property type="entry name" value="Rcmb_RecR"/>
</dbReference>
<dbReference type="OrthoDB" id="9802672at2"/>
<dbReference type="InterPro" id="IPR000093">
    <property type="entry name" value="DNA_Rcmb_RecR"/>
</dbReference>
<name>A0A5M8FIN0_9GAMM</name>
<dbReference type="GO" id="GO:0006310">
    <property type="term" value="P:DNA recombination"/>
    <property type="evidence" value="ECO:0007669"/>
    <property type="project" value="UniProtKB-UniRule"/>
</dbReference>
<evidence type="ECO:0000313" key="9">
    <source>
        <dbReference type="EMBL" id="KAA6184549.1"/>
    </source>
</evidence>
<dbReference type="HAMAP" id="MF_00017">
    <property type="entry name" value="RecR"/>
    <property type="match status" value="1"/>
</dbReference>
<dbReference type="Pfam" id="PF13662">
    <property type="entry name" value="Toprim_4"/>
    <property type="match status" value="1"/>
</dbReference>
<dbReference type="InterPro" id="IPR006171">
    <property type="entry name" value="TOPRIM_dom"/>
</dbReference>
<dbReference type="AlphaFoldDB" id="A0A5M8FIN0"/>
<evidence type="ECO:0000256" key="2">
    <source>
        <dbReference type="ARBA" id="ARBA00022763"/>
    </source>
</evidence>
<dbReference type="Proteomes" id="UP000322981">
    <property type="component" value="Unassembled WGS sequence"/>
</dbReference>
<dbReference type="Pfam" id="PF02132">
    <property type="entry name" value="RecR_ZnF"/>
    <property type="match status" value="1"/>
</dbReference>
<evidence type="ECO:0000256" key="3">
    <source>
        <dbReference type="ARBA" id="ARBA00022771"/>
    </source>
</evidence>
<evidence type="ECO:0000256" key="5">
    <source>
        <dbReference type="ARBA" id="ARBA00023172"/>
    </source>
</evidence>
<dbReference type="GO" id="GO:0006281">
    <property type="term" value="P:DNA repair"/>
    <property type="evidence" value="ECO:0007669"/>
    <property type="project" value="UniProtKB-UniRule"/>
</dbReference>
<accession>A0A5M8FIN0</accession>
<keyword evidence="5 7" id="KW-0233">DNA recombination</keyword>
<dbReference type="InterPro" id="IPR034137">
    <property type="entry name" value="TOPRIM_RecR"/>
</dbReference>
<dbReference type="SMART" id="SM00493">
    <property type="entry name" value="TOPRIM"/>
    <property type="match status" value="1"/>
</dbReference>
<feature type="zinc finger region" description="C4-type" evidence="7">
    <location>
        <begin position="57"/>
        <end position="72"/>
    </location>
</feature>